<dbReference type="PANTHER" id="PTHR20883">
    <property type="entry name" value="PHYTANOYL-COA DIOXYGENASE DOMAIN CONTAINING 1"/>
    <property type="match status" value="1"/>
</dbReference>
<evidence type="ECO:0000313" key="1">
    <source>
        <dbReference type="EMBL" id="WZB86535.1"/>
    </source>
</evidence>
<dbReference type="SUPFAM" id="SSF51197">
    <property type="entry name" value="Clavaminate synthase-like"/>
    <property type="match status" value="1"/>
</dbReference>
<keyword evidence="2" id="KW-1185">Reference proteome</keyword>
<name>A0ABZ2UQ20_9CYAN</name>
<dbReference type="EMBL" id="CP150886">
    <property type="protein sequence ID" value="WZB86535.1"/>
    <property type="molecule type" value="Genomic_DNA"/>
</dbReference>
<accession>A0ABZ2UQ20</accession>
<protein>
    <submittedName>
        <fullName evidence="1">Phytanoyl-CoA dioxygenase family protein</fullName>
    </submittedName>
</protein>
<keyword evidence="1" id="KW-0560">Oxidoreductase</keyword>
<dbReference type="Proteomes" id="UP001483337">
    <property type="component" value="Chromosome"/>
</dbReference>
<sequence length="268" mass="30231">MEITKEQIEDYRETGLLFIPELFSTKEVAEMQAAVEDLSKQDIPGRILEKDKKTVRALHGCHNNSEIFDSLIRHPSLLASACEMLNSDVYIYQFKVNLKAAFSGDVWPWHQDYVFWDEEDGMPSPKALNVAVFLDECNEFNGPMYFIPGSHQQSLIHLGQKDSSEIPNNWESNVSAALKYSLDNNTIAKLTHKKGIVAPKGPAGSVLFFHSNLVHGSAPNISPYPRRLLIITYNSINNIPSFKGKPRPEFLVSRDHTPLKPLRGKVLI</sequence>
<dbReference type="Pfam" id="PF05721">
    <property type="entry name" value="PhyH"/>
    <property type="match status" value="1"/>
</dbReference>
<dbReference type="RefSeq" id="WP_353929449.1">
    <property type="nucleotide sequence ID" value="NZ_CP150886.1"/>
</dbReference>
<dbReference type="Gene3D" id="2.60.120.620">
    <property type="entry name" value="q2cbj1_9rhob like domain"/>
    <property type="match status" value="1"/>
</dbReference>
<proteinExistence type="predicted"/>
<evidence type="ECO:0000313" key="2">
    <source>
        <dbReference type="Proteomes" id="UP001483337"/>
    </source>
</evidence>
<organism evidence="1 2">
    <name type="scientific">Okeanomitos corallinicola TIOX110</name>
    <dbReference type="NCBI Taxonomy" id="3133117"/>
    <lineage>
        <taxon>Bacteria</taxon>
        <taxon>Bacillati</taxon>
        <taxon>Cyanobacteriota</taxon>
        <taxon>Cyanophyceae</taxon>
        <taxon>Nostocales</taxon>
        <taxon>Aphanizomenonaceae</taxon>
        <taxon>Okeanomitos</taxon>
    </lineage>
</organism>
<gene>
    <name evidence="1" type="ORF">WJM97_14140</name>
</gene>
<keyword evidence="1" id="KW-0223">Dioxygenase</keyword>
<reference evidence="1 2" key="1">
    <citation type="submission" date="2024-04" db="EMBL/GenBank/DDBJ databases">
        <title>Okeanomitos corallinicola gen. &amp; sp. nov. (Nostocales, Cyanobacteria), a new toxic marine heterocyst-forming cyanobacterium from a coral reef.</title>
        <authorList>
            <person name="Li H."/>
            <person name="Li R."/>
            <person name="Kang J."/>
            <person name="Hii K.S."/>
            <person name="Mohamed H.F."/>
            <person name="Xu X."/>
            <person name="Luo Z."/>
        </authorList>
    </citation>
    <scope>NUCLEOTIDE SEQUENCE [LARGE SCALE GENOMIC DNA]</scope>
    <source>
        <strain evidence="1 2">TIOX110</strain>
    </source>
</reference>
<dbReference type="InterPro" id="IPR008775">
    <property type="entry name" value="Phytyl_CoA_dOase-like"/>
</dbReference>
<dbReference type="PANTHER" id="PTHR20883:SF48">
    <property type="entry name" value="ECTOINE DIOXYGENASE"/>
    <property type="match status" value="1"/>
</dbReference>
<dbReference type="GO" id="GO:0051213">
    <property type="term" value="F:dioxygenase activity"/>
    <property type="evidence" value="ECO:0007669"/>
    <property type="project" value="UniProtKB-KW"/>
</dbReference>